<name>A0A1V1NU95_9BACT</name>
<feature type="domain" description="Transposase IS116/IS110/IS902 C-terminal" evidence="1">
    <location>
        <begin position="151"/>
        <end position="229"/>
    </location>
</feature>
<dbReference type="Pfam" id="PF02371">
    <property type="entry name" value="Transposase_20"/>
    <property type="match status" value="1"/>
</dbReference>
<dbReference type="Proteomes" id="UP000189670">
    <property type="component" value="Unassembled WGS sequence"/>
</dbReference>
<dbReference type="EMBL" id="ATBP01002193">
    <property type="protein sequence ID" value="ETR66159.1"/>
    <property type="molecule type" value="Genomic_DNA"/>
</dbReference>
<reference evidence="3" key="1">
    <citation type="submission" date="2012-11" db="EMBL/GenBank/DDBJ databases">
        <authorList>
            <person name="Lucero-Rivera Y.E."/>
            <person name="Tovar-Ramirez D."/>
        </authorList>
    </citation>
    <scope>NUCLEOTIDE SEQUENCE [LARGE SCALE GENOMIC DNA]</scope>
    <source>
        <strain evidence="3">Araruama</strain>
    </source>
</reference>
<dbReference type="GO" id="GO:0004803">
    <property type="term" value="F:transposase activity"/>
    <property type="evidence" value="ECO:0007669"/>
    <property type="project" value="InterPro"/>
</dbReference>
<sequence>MQHDLTVINRRLIKAKQGITRVTNAIGSRLIDYNLLIPREIQVYSESGKSILQAIVEGIKNPVEAVNRATYYSENLHIPDRKKKYQRLVEALTVLPDITVHVRQLFNSLMNEANYFQNQCLIYQNWISELLQNLSISYDDGRVLTGTDIVKLLKTIPGVGTRFGEILISEASLDIEKRFGNAQALESFAGFDPSKTYSADKIRSTKSKKGNKFIHSATIQIAQSILQHGKKDNCLAKWGRMYKSRMGGTAAAHNRAVAGIGKRIIKSAYHIVRTGKAYDSSRYNFNNHQTQMVKN</sequence>
<dbReference type="PANTHER" id="PTHR33055">
    <property type="entry name" value="TRANSPOSASE FOR INSERTION SEQUENCE ELEMENT IS1111A"/>
    <property type="match status" value="1"/>
</dbReference>
<organism evidence="2 3">
    <name type="scientific">Candidatus Magnetoglobus multicellularis str. Araruama</name>
    <dbReference type="NCBI Taxonomy" id="890399"/>
    <lineage>
        <taxon>Bacteria</taxon>
        <taxon>Pseudomonadati</taxon>
        <taxon>Thermodesulfobacteriota</taxon>
        <taxon>Desulfobacteria</taxon>
        <taxon>Desulfobacterales</taxon>
        <taxon>Desulfobacteraceae</taxon>
        <taxon>Candidatus Magnetoglobus</taxon>
    </lineage>
</organism>
<evidence type="ECO:0000313" key="2">
    <source>
        <dbReference type="EMBL" id="ETR66159.1"/>
    </source>
</evidence>
<proteinExistence type="predicted"/>
<dbReference type="InterPro" id="IPR047650">
    <property type="entry name" value="Transpos_IS110"/>
</dbReference>
<evidence type="ECO:0000259" key="1">
    <source>
        <dbReference type="Pfam" id="PF02371"/>
    </source>
</evidence>
<dbReference type="GO" id="GO:0006313">
    <property type="term" value="P:DNA transposition"/>
    <property type="evidence" value="ECO:0007669"/>
    <property type="project" value="InterPro"/>
</dbReference>
<accession>A0A1V1NU95</accession>
<dbReference type="GO" id="GO:0003677">
    <property type="term" value="F:DNA binding"/>
    <property type="evidence" value="ECO:0007669"/>
    <property type="project" value="InterPro"/>
</dbReference>
<evidence type="ECO:0000313" key="3">
    <source>
        <dbReference type="Proteomes" id="UP000189670"/>
    </source>
</evidence>
<gene>
    <name evidence="2" type="ORF">OMM_05777</name>
</gene>
<dbReference type="PANTHER" id="PTHR33055:SF17">
    <property type="entry name" value="THIRD ORF IN TRANSPOSON ISC1491"/>
    <property type="match status" value="1"/>
</dbReference>
<comment type="caution">
    <text evidence="2">The sequence shown here is derived from an EMBL/GenBank/DDBJ whole genome shotgun (WGS) entry which is preliminary data.</text>
</comment>
<protein>
    <recommendedName>
        <fullName evidence="1">Transposase IS116/IS110/IS902 C-terminal domain-containing protein</fullName>
    </recommendedName>
</protein>
<dbReference type="InterPro" id="IPR003346">
    <property type="entry name" value="Transposase_20"/>
</dbReference>
<dbReference type="AlphaFoldDB" id="A0A1V1NU95"/>